<evidence type="ECO:0000259" key="6">
    <source>
        <dbReference type="PROSITE" id="PS50995"/>
    </source>
</evidence>
<dbReference type="FunFam" id="1.10.10.10:FF:000163">
    <property type="entry name" value="MarR family transcriptional regulator"/>
    <property type="match status" value="1"/>
</dbReference>
<comment type="caution">
    <text evidence="7">The sequence shown here is derived from an EMBL/GenBank/DDBJ whole genome shotgun (WGS) entry which is preliminary data.</text>
</comment>
<dbReference type="InterPro" id="IPR055166">
    <property type="entry name" value="Transc_reg_Sar_Rot_HTH"/>
</dbReference>
<keyword evidence="2" id="KW-0963">Cytoplasm</keyword>
<evidence type="ECO:0000256" key="3">
    <source>
        <dbReference type="ARBA" id="ARBA00023015"/>
    </source>
</evidence>
<dbReference type="PROSITE" id="PS50995">
    <property type="entry name" value="HTH_MARR_2"/>
    <property type="match status" value="1"/>
</dbReference>
<dbReference type="PANTHER" id="PTHR33164:SF5">
    <property type="entry name" value="ORGANIC HYDROPEROXIDE RESISTANCE TRANSCRIPTIONAL REGULATOR"/>
    <property type="match status" value="1"/>
</dbReference>
<reference evidence="7 8" key="1">
    <citation type="submission" date="2016-01" db="EMBL/GenBank/DDBJ databases">
        <authorList>
            <person name="Oliw E.H."/>
        </authorList>
    </citation>
    <scope>NUCLEOTIDE SEQUENCE [LARGE SCALE GENOMIC DNA]</scope>
    <source>
        <strain evidence="7 8">CMW7756B</strain>
    </source>
</reference>
<keyword evidence="3" id="KW-0805">Transcription regulation</keyword>
<feature type="domain" description="HTH marR-type" evidence="6">
    <location>
        <begin position="25"/>
        <end position="157"/>
    </location>
</feature>
<dbReference type="AlphaFoldDB" id="A0A133RZM3"/>
<dbReference type="PRINTS" id="PR00598">
    <property type="entry name" value="HTHMARR"/>
</dbReference>
<dbReference type="SUPFAM" id="SSF46785">
    <property type="entry name" value="Winged helix' DNA-binding domain"/>
    <property type="match status" value="1"/>
</dbReference>
<evidence type="ECO:0000256" key="1">
    <source>
        <dbReference type="ARBA" id="ARBA00004496"/>
    </source>
</evidence>
<proteinExistence type="predicted"/>
<dbReference type="GO" id="GO:0003700">
    <property type="term" value="F:DNA-binding transcription factor activity"/>
    <property type="evidence" value="ECO:0007669"/>
    <property type="project" value="InterPro"/>
</dbReference>
<dbReference type="SMART" id="SM00347">
    <property type="entry name" value="HTH_MARR"/>
    <property type="match status" value="1"/>
</dbReference>
<protein>
    <submittedName>
        <fullName evidence="7">Putative organic hydroperoxide resistance transcriptional regulator</fullName>
    </submittedName>
</protein>
<evidence type="ECO:0000256" key="2">
    <source>
        <dbReference type="ARBA" id="ARBA00022490"/>
    </source>
</evidence>
<dbReference type="Gene3D" id="1.10.10.10">
    <property type="entry name" value="Winged helix-like DNA-binding domain superfamily/Winged helix DNA-binding domain"/>
    <property type="match status" value="1"/>
</dbReference>
<dbReference type="GO" id="GO:0005737">
    <property type="term" value="C:cytoplasm"/>
    <property type="evidence" value="ECO:0007669"/>
    <property type="project" value="UniProtKB-SubCell"/>
</dbReference>
<evidence type="ECO:0000313" key="8">
    <source>
        <dbReference type="Proteomes" id="UP000070226"/>
    </source>
</evidence>
<dbReference type="InterPro" id="IPR000835">
    <property type="entry name" value="HTH_MarR-typ"/>
</dbReference>
<dbReference type="InterPro" id="IPR039422">
    <property type="entry name" value="MarR/SlyA-like"/>
</dbReference>
<name>A0A133RZM3_9FIRM</name>
<comment type="subcellular location">
    <subcellularLocation>
        <location evidence="1">Cytoplasm</location>
    </subcellularLocation>
</comment>
<dbReference type="Proteomes" id="UP000070226">
    <property type="component" value="Unassembled WGS sequence"/>
</dbReference>
<evidence type="ECO:0000256" key="5">
    <source>
        <dbReference type="ARBA" id="ARBA00023163"/>
    </source>
</evidence>
<dbReference type="PANTHER" id="PTHR33164">
    <property type="entry name" value="TRANSCRIPTIONAL REGULATOR, MARR FAMILY"/>
    <property type="match status" value="1"/>
</dbReference>
<dbReference type="GO" id="GO:0003677">
    <property type="term" value="F:DNA binding"/>
    <property type="evidence" value="ECO:0007669"/>
    <property type="project" value="UniProtKB-KW"/>
</dbReference>
<gene>
    <name evidence="7" type="ORF">HMPREF3233_01974</name>
</gene>
<organism evidence="7">
    <name type="scientific">Veillonella atypica</name>
    <dbReference type="NCBI Taxonomy" id="39777"/>
    <lineage>
        <taxon>Bacteria</taxon>
        <taxon>Bacillati</taxon>
        <taxon>Bacillota</taxon>
        <taxon>Negativicutes</taxon>
        <taxon>Veillonellales</taxon>
        <taxon>Veillonellaceae</taxon>
        <taxon>Veillonella</taxon>
    </lineage>
</organism>
<dbReference type="InterPro" id="IPR036388">
    <property type="entry name" value="WH-like_DNA-bd_sf"/>
</dbReference>
<evidence type="ECO:0000313" key="7">
    <source>
        <dbReference type="EMBL" id="KXA61158.1"/>
    </source>
</evidence>
<keyword evidence="5" id="KW-0804">Transcription</keyword>
<dbReference type="RefSeq" id="WP_038125088.1">
    <property type="nucleotide sequence ID" value="NZ_JAJCNH010000013.1"/>
</dbReference>
<dbReference type="GO" id="GO:0006950">
    <property type="term" value="P:response to stress"/>
    <property type="evidence" value="ECO:0007669"/>
    <property type="project" value="TreeGrafter"/>
</dbReference>
<sequence length="173" mass="19686">MAKIGTLAGYNRVSEVPEDDYLMLENQLGFPLYVVAKEIVNAYRPHLEPLNLTYTQYIVMMALWQYGELSVKELGQVLRLDSGTLTPLLKKLELKGFLKRKRSRNDERVVMVTLSEEGHALRKKAIDVPKKLVASTQEVFTVHEAAELRKLLNKLLDTIDAAHGVINPEDIKR</sequence>
<dbReference type="PATRIC" id="fig|39777.7.peg.1943"/>
<dbReference type="EMBL" id="LRQT01000123">
    <property type="protein sequence ID" value="KXA61158.1"/>
    <property type="molecule type" value="Genomic_DNA"/>
</dbReference>
<keyword evidence="4" id="KW-0238">DNA-binding</keyword>
<dbReference type="STRING" id="39777.B7L28_09135"/>
<dbReference type="InterPro" id="IPR036390">
    <property type="entry name" value="WH_DNA-bd_sf"/>
</dbReference>
<accession>A0A133RZM3</accession>
<evidence type="ECO:0000256" key="4">
    <source>
        <dbReference type="ARBA" id="ARBA00023125"/>
    </source>
</evidence>
<dbReference type="Pfam" id="PF22381">
    <property type="entry name" value="Staph_reg_Sar_Rot"/>
    <property type="match status" value="1"/>
</dbReference>